<dbReference type="AlphaFoldDB" id="A0A1V6S756"/>
<keyword evidence="2" id="KW-1185">Reference proteome</keyword>
<gene>
    <name evidence="1" type="ORF">PENFLA_c102G03110</name>
</gene>
<sequence length="134" mass="14891">MALTIFDPAIHVGIHIDYHINPRWPRHAVAGILCVALTVFDPAIHVGIHIDYHVNPGWTRRAACPLLHLRLRRLDDNSLAALAVTACTTALLRVIHQRTWLPNMDNATDVGNVHAHTQCAGGHDYRRLPALELA</sequence>
<accession>A0A1V6S756</accession>
<organism evidence="1 2">
    <name type="scientific">Penicillium flavigenum</name>
    <dbReference type="NCBI Taxonomy" id="254877"/>
    <lineage>
        <taxon>Eukaryota</taxon>
        <taxon>Fungi</taxon>
        <taxon>Dikarya</taxon>
        <taxon>Ascomycota</taxon>
        <taxon>Pezizomycotina</taxon>
        <taxon>Eurotiomycetes</taxon>
        <taxon>Eurotiomycetidae</taxon>
        <taxon>Eurotiales</taxon>
        <taxon>Aspergillaceae</taxon>
        <taxon>Penicillium</taxon>
    </lineage>
</organism>
<dbReference type="EMBL" id="MLQL01000102">
    <property type="protein sequence ID" value="OQE09698.1"/>
    <property type="molecule type" value="Genomic_DNA"/>
</dbReference>
<evidence type="ECO:0000313" key="2">
    <source>
        <dbReference type="Proteomes" id="UP000191342"/>
    </source>
</evidence>
<evidence type="ECO:0000313" key="1">
    <source>
        <dbReference type="EMBL" id="OQE09698.1"/>
    </source>
</evidence>
<reference evidence="2" key="1">
    <citation type="journal article" date="2017" name="Nat. Microbiol.">
        <title>Global analysis of biosynthetic gene clusters reveals vast potential of secondary metabolite production in Penicillium species.</title>
        <authorList>
            <person name="Nielsen J.C."/>
            <person name="Grijseels S."/>
            <person name="Prigent S."/>
            <person name="Ji B."/>
            <person name="Dainat J."/>
            <person name="Nielsen K.F."/>
            <person name="Frisvad J.C."/>
            <person name="Workman M."/>
            <person name="Nielsen J."/>
        </authorList>
    </citation>
    <scope>NUCLEOTIDE SEQUENCE [LARGE SCALE GENOMIC DNA]</scope>
    <source>
        <strain evidence="2">IBT 14082</strain>
    </source>
</reference>
<dbReference type="Proteomes" id="UP000191342">
    <property type="component" value="Unassembled WGS sequence"/>
</dbReference>
<proteinExistence type="predicted"/>
<comment type="caution">
    <text evidence="1">The sequence shown here is derived from an EMBL/GenBank/DDBJ whole genome shotgun (WGS) entry which is preliminary data.</text>
</comment>
<protein>
    <submittedName>
        <fullName evidence="1">Uncharacterized protein</fullName>
    </submittedName>
</protein>
<name>A0A1V6S756_9EURO</name>